<reference evidence="1" key="1">
    <citation type="journal article" date="2020" name="Stud. Mycol.">
        <title>101 Dothideomycetes genomes: a test case for predicting lifestyles and emergence of pathogens.</title>
        <authorList>
            <person name="Haridas S."/>
            <person name="Albert R."/>
            <person name="Binder M."/>
            <person name="Bloem J."/>
            <person name="Labutti K."/>
            <person name="Salamov A."/>
            <person name="Andreopoulos B."/>
            <person name="Baker S."/>
            <person name="Barry K."/>
            <person name="Bills G."/>
            <person name="Bluhm B."/>
            <person name="Cannon C."/>
            <person name="Castanera R."/>
            <person name="Culley D."/>
            <person name="Daum C."/>
            <person name="Ezra D."/>
            <person name="Gonzalez J."/>
            <person name="Henrissat B."/>
            <person name="Kuo A."/>
            <person name="Liang C."/>
            <person name="Lipzen A."/>
            <person name="Lutzoni F."/>
            <person name="Magnuson J."/>
            <person name="Mondo S."/>
            <person name="Nolan M."/>
            <person name="Ohm R."/>
            <person name="Pangilinan J."/>
            <person name="Park H.-J."/>
            <person name="Ramirez L."/>
            <person name="Alfaro M."/>
            <person name="Sun H."/>
            <person name="Tritt A."/>
            <person name="Yoshinaga Y."/>
            <person name="Zwiers L.-H."/>
            <person name="Turgeon B."/>
            <person name="Goodwin S."/>
            <person name="Spatafora J."/>
            <person name="Crous P."/>
            <person name="Grigoriev I."/>
        </authorList>
    </citation>
    <scope>NUCLEOTIDE SEQUENCE</scope>
    <source>
        <strain evidence="1">SCOH1-5</strain>
    </source>
</reference>
<evidence type="ECO:0000313" key="2">
    <source>
        <dbReference type="Proteomes" id="UP000799539"/>
    </source>
</evidence>
<keyword evidence="2" id="KW-1185">Reference proteome</keyword>
<dbReference type="EMBL" id="ML992711">
    <property type="protein sequence ID" value="KAF2206808.1"/>
    <property type="molecule type" value="Genomic_DNA"/>
</dbReference>
<accession>A0A6A6EX62</accession>
<gene>
    <name evidence="1" type="ORF">CERZMDRAFT_91906</name>
</gene>
<proteinExistence type="predicted"/>
<evidence type="ECO:0000313" key="1">
    <source>
        <dbReference type="EMBL" id="KAF2206808.1"/>
    </source>
</evidence>
<protein>
    <submittedName>
        <fullName evidence="1">Uncharacterized protein</fullName>
    </submittedName>
</protein>
<sequence>MLGLLLTKPQADACAPHQRSRVCRYPAVYDASSNYMNDNSDLDSSSAQTKLGFELFR</sequence>
<organism evidence="1 2">
    <name type="scientific">Cercospora zeae-maydis SCOH1-5</name>
    <dbReference type="NCBI Taxonomy" id="717836"/>
    <lineage>
        <taxon>Eukaryota</taxon>
        <taxon>Fungi</taxon>
        <taxon>Dikarya</taxon>
        <taxon>Ascomycota</taxon>
        <taxon>Pezizomycotina</taxon>
        <taxon>Dothideomycetes</taxon>
        <taxon>Dothideomycetidae</taxon>
        <taxon>Mycosphaerellales</taxon>
        <taxon>Mycosphaerellaceae</taxon>
        <taxon>Cercospora</taxon>
    </lineage>
</organism>
<name>A0A6A6EX62_9PEZI</name>
<dbReference type="AlphaFoldDB" id="A0A6A6EX62"/>
<dbReference type="Proteomes" id="UP000799539">
    <property type="component" value="Unassembled WGS sequence"/>
</dbReference>